<organism evidence="3">
    <name type="scientific">Alexandrium monilatum</name>
    <dbReference type="NCBI Taxonomy" id="311494"/>
    <lineage>
        <taxon>Eukaryota</taxon>
        <taxon>Sar</taxon>
        <taxon>Alveolata</taxon>
        <taxon>Dinophyceae</taxon>
        <taxon>Gonyaulacales</taxon>
        <taxon>Pyrocystaceae</taxon>
        <taxon>Alexandrium</taxon>
    </lineage>
</organism>
<evidence type="ECO:0000259" key="2">
    <source>
        <dbReference type="PROSITE" id="PS51471"/>
    </source>
</evidence>
<reference evidence="3" key="1">
    <citation type="submission" date="2021-01" db="EMBL/GenBank/DDBJ databases">
        <authorList>
            <person name="Corre E."/>
            <person name="Pelletier E."/>
            <person name="Niang G."/>
            <person name="Scheremetjew M."/>
            <person name="Finn R."/>
            <person name="Kale V."/>
            <person name="Holt S."/>
            <person name="Cochrane G."/>
            <person name="Meng A."/>
            <person name="Brown T."/>
            <person name="Cohen L."/>
        </authorList>
    </citation>
    <scope>NUCLEOTIDE SEQUENCE</scope>
    <source>
        <strain evidence="3">CCMP3105</strain>
    </source>
</reference>
<protein>
    <recommendedName>
        <fullName evidence="2">Fe2OG dioxygenase domain-containing protein</fullName>
    </recommendedName>
</protein>
<evidence type="ECO:0000256" key="1">
    <source>
        <dbReference type="ARBA" id="ARBA00022896"/>
    </source>
</evidence>
<gene>
    <name evidence="3" type="ORF">AMON00008_LOCUS39076</name>
</gene>
<proteinExistence type="predicted"/>
<dbReference type="PROSITE" id="PS51471">
    <property type="entry name" value="FE2OG_OXY"/>
    <property type="match status" value="1"/>
</dbReference>
<dbReference type="GO" id="GO:0031418">
    <property type="term" value="F:L-ascorbic acid binding"/>
    <property type="evidence" value="ECO:0007669"/>
    <property type="project" value="UniProtKB-KW"/>
</dbReference>
<evidence type="ECO:0000313" key="3">
    <source>
        <dbReference type="EMBL" id="CAE4622048.1"/>
    </source>
</evidence>
<feature type="domain" description="Fe2OG dioxygenase" evidence="2">
    <location>
        <begin position="43"/>
        <end position="145"/>
    </location>
</feature>
<dbReference type="InterPro" id="IPR005123">
    <property type="entry name" value="Oxoglu/Fe-dep_dioxygenase_dom"/>
</dbReference>
<dbReference type="EMBL" id="HBNR01055598">
    <property type="protein sequence ID" value="CAE4622048.1"/>
    <property type="molecule type" value="Transcribed_RNA"/>
</dbReference>
<name>A0A7S4RQF4_9DINO</name>
<accession>A0A7S4RQF4</accession>
<dbReference type="PANTHER" id="PTHR24014">
    <property type="entry name" value="2-OXOGLUTARATE AND IRON-DEPENDENT OXYGENASE DOMAIN-CONTAINING PROTEIN 2"/>
    <property type="match status" value="1"/>
</dbReference>
<keyword evidence="1" id="KW-0847">Vitamin C</keyword>
<dbReference type="AlphaFoldDB" id="A0A7S4RQF4"/>
<sequence length="179" mass="19308">MNRYGVVLDQVGLQTALEGLVAAHVRPLAAMLFPELVGAEDAEEHYAFTVRYEAAGDTELAKHADASVATLNLCLGRRGWKGGALRFFDSGGSGIYALPRGNASAGAGDVEFSPGLALFHRGQHKHQALPLLSGERTNVIIWLFGRDGVVRAAPFARHEQLSAGQRWGVSFGRRSQREL</sequence>
<dbReference type="PANTHER" id="PTHR24014:SF4">
    <property type="entry name" value="2-OXOGLUTARATE AND IRON-DEPENDENT OXYGENASE DOMAIN-CONTAINING PROTEIN 2"/>
    <property type="match status" value="1"/>
</dbReference>